<organism evidence="1 2">
    <name type="scientific">ssRNA phage SRR6050698_2</name>
    <dbReference type="NCBI Taxonomy" id="2786483"/>
    <lineage>
        <taxon>Viruses</taxon>
        <taxon>Riboviria</taxon>
        <taxon>Orthornavirae</taxon>
        <taxon>Lenarviricota</taxon>
        <taxon>Leviviricetes</taxon>
        <taxon>Timlovirales</taxon>
        <taxon>Steitzviridae</taxon>
        <taxon>Bicehmovirus</taxon>
        <taxon>Bicehmovirus limadaptatum</taxon>
        <taxon>Psouhdivirus limadaptatum</taxon>
    </lineage>
</organism>
<sequence>MVGVSRNRSRTIGDIVVGSMTPVTPPGPVTFANATDWNKKIESCDDVVGNFYGFNSFKSHKVTRKQLCFSGPQMSGGTVVRTFDNWPAALNPSQPYYWSTYPNLTVLDKSNLAWEAMGKTNPSVPPLNALQMIGELKDLPSLIRDWGGSLIRKVAKGHLTYRFAVRPMVSDILSLCKFQETVERRLNEIKKLQSGKTIRKRCSLRNNSTSWPNTNVLMQSQWVAISGTQHTTITEKVWATVHWKMSSSNMWLPKMKSGADLRKLARRTVLGINSYGALKAAWELLPWSWFLDWFWNIGRLIDATNNQLGLTSTNICVMRERSSRLTYSIGTLPPDIFLTNIPRYETITKERHLVVPLVPLVPVTLNVLTGKQWSILADLVVLRTSKGT</sequence>
<dbReference type="RefSeq" id="YP_010770996.1">
    <property type="nucleotide sequence ID" value="NC_074456.1"/>
</dbReference>
<dbReference type="KEGG" id="vg:80400599"/>
<proteinExistence type="predicted"/>
<dbReference type="Proteomes" id="UP000682792">
    <property type="component" value="Segment"/>
</dbReference>
<evidence type="ECO:0000313" key="1">
    <source>
        <dbReference type="EMBL" id="DAD50931.1"/>
    </source>
</evidence>
<name>A0A8S5L0H4_9VIRU</name>
<evidence type="ECO:0000313" key="2">
    <source>
        <dbReference type="Proteomes" id="UP000682792"/>
    </source>
</evidence>
<accession>A0A8S5L0H4</accession>
<gene>
    <name evidence="1" type="primary">SRR6050698_2_1</name>
</gene>
<protein>
    <submittedName>
        <fullName evidence="1">Maturation protein</fullName>
    </submittedName>
</protein>
<dbReference type="EMBL" id="BK013668">
    <property type="protein sequence ID" value="DAD50931.1"/>
    <property type="molecule type" value="Genomic_RNA"/>
</dbReference>
<keyword evidence="2" id="KW-1185">Reference proteome</keyword>
<dbReference type="GeneID" id="80400599"/>
<reference evidence="1" key="1">
    <citation type="submission" date="2020-09" db="EMBL/GenBank/DDBJ databases">
        <title>Leviviricetes taxonomy.</title>
        <authorList>
            <person name="Stockdale S.R."/>
            <person name="Callanan J."/>
            <person name="Adriaenssens E.M."/>
            <person name="Kuhn J.H."/>
            <person name="Rumnieks J."/>
            <person name="Shkoporov A."/>
            <person name="Draper L.A."/>
            <person name="Ross P."/>
            <person name="Hill C."/>
        </authorList>
    </citation>
    <scope>NUCLEOTIDE SEQUENCE</scope>
</reference>